<dbReference type="EMBL" id="BONQ01000024">
    <property type="protein sequence ID" value="GIG43439.1"/>
    <property type="molecule type" value="Genomic_DNA"/>
</dbReference>
<comment type="caution">
    <text evidence="1">The sequence shown here is derived from an EMBL/GenBank/DDBJ whole genome shotgun (WGS) entry which is preliminary data.</text>
</comment>
<dbReference type="InterPro" id="IPR014942">
    <property type="entry name" value="AbiEii"/>
</dbReference>
<evidence type="ECO:0008006" key="3">
    <source>
        <dbReference type="Google" id="ProtNLM"/>
    </source>
</evidence>
<dbReference type="Pfam" id="PF08843">
    <property type="entry name" value="AbiEii"/>
    <property type="match status" value="1"/>
</dbReference>
<proteinExistence type="predicted"/>
<dbReference type="Proteomes" id="UP000660611">
    <property type="component" value="Unassembled WGS sequence"/>
</dbReference>
<dbReference type="RefSeq" id="WP_203845297.1">
    <property type="nucleotide sequence ID" value="NZ_BAAAVW010000004.1"/>
</dbReference>
<accession>A0A919PGD7</accession>
<reference evidence="1" key="1">
    <citation type="submission" date="2021-01" db="EMBL/GenBank/DDBJ databases">
        <title>Whole genome shotgun sequence of Dactylosporangium siamense NBRC 106093.</title>
        <authorList>
            <person name="Komaki H."/>
            <person name="Tamura T."/>
        </authorList>
    </citation>
    <scope>NUCLEOTIDE SEQUENCE</scope>
    <source>
        <strain evidence="1">NBRC 106093</strain>
    </source>
</reference>
<evidence type="ECO:0000313" key="1">
    <source>
        <dbReference type="EMBL" id="GIG43439.1"/>
    </source>
</evidence>
<keyword evidence="2" id="KW-1185">Reference proteome</keyword>
<sequence length="167" mass="18261">MTEPFPYGSPAALRAGLTDRLKKLASESAFTVTDLQRQFAYDRLLARVFSAPDADRWVLKGAAALLARLEVARHSKDIDLSWQSTTGLDEAEQALRACARRNVGDFLSFEIKPPTPLVGDKGRRFACVADLGGRPFASFSVDLVAGHSMTHPPEVVPAVTRISSTWF</sequence>
<name>A0A919PGD7_9ACTN</name>
<organism evidence="1 2">
    <name type="scientific">Dactylosporangium siamense</name>
    <dbReference type="NCBI Taxonomy" id="685454"/>
    <lineage>
        <taxon>Bacteria</taxon>
        <taxon>Bacillati</taxon>
        <taxon>Actinomycetota</taxon>
        <taxon>Actinomycetes</taxon>
        <taxon>Micromonosporales</taxon>
        <taxon>Micromonosporaceae</taxon>
        <taxon>Dactylosporangium</taxon>
    </lineage>
</organism>
<gene>
    <name evidence="1" type="ORF">Dsi01nite_014800</name>
</gene>
<protein>
    <recommendedName>
        <fullName evidence="3">Nucleotidyl transferase AbiEii/AbiGii toxin family protein</fullName>
    </recommendedName>
</protein>
<evidence type="ECO:0000313" key="2">
    <source>
        <dbReference type="Proteomes" id="UP000660611"/>
    </source>
</evidence>
<dbReference type="AlphaFoldDB" id="A0A919PGD7"/>